<dbReference type="RefSeq" id="WP_317136251.1">
    <property type="nucleotide sequence ID" value="NZ_CP043875.1"/>
</dbReference>
<evidence type="ECO:0000256" key="1">
    <source>
        <dbReference type="SAM" id="Phobius"/>
    </source>
</evidence>
<keyword evidence="3" id="KW-1185">Reference proteome</keyword>
<dbReference type="KEGG" id="mefw:F1737_09005"/>
<keyword evidence="1" id="KW-1133">Transmembrane helix</keyword>
<name>A0AA97FEJ0_9EURY</name>
<protein>
    <submittedName>
        <fullName evidence="2">Uncharacterized protein</fullName>
    </submittedName>
</protein>
<feature type="transmembrane region" description="Helical" evidence="1">
    <location>
        <begin position="79"/>
        <end position="100"/>
    </location>
</feature>
<reference evidence="2 3" key="1">
    <citation type="submission" date="2019-09" db="EMBL/GenBank/DDBJ databases">
        <title>The complete genome of Methanoplanus sp. FWC-SCC4.</title>
        <authorList>
            <person name="Chen S.-C."/>
            <person name="Zhou Y.-Z."/>
            <person name="Lai M.-C."/>
        </authorList>
    </citation>
    <scope>NUCLEOTIDE SEQUENCE [LARGE SCALE GENOMIC DNA]</scope>
    <source>
        <strain evidence="2 3">FWC-SCC4</strain>
    </source>
</reference>
<dbReference type="EMBL" id="CP043875">
    <property type="protein sequence ID" value="WOF16818.1"/>
    <property type="molecule type" value="Genomic_DNA"/>
</dbReference>
<organism evidence="2 3">
    <name type="scientific">Methanochimaera problematica</name>
    <dbReference type="NCBI Taxonomy" id="2609417"/>
    <lineage>
        <taxon>Archaea</taxon>
        <taxon>Methanobacteriati</taxon>
        <taxon>Methanobacteriota</taxon>
        <taxon>Stenosarchaea group</taxon>
        <taxon>Methanomicrobia</taxon>
        <taxon>Methanomicrobiales</taxon>
        <taxon>Methanomicrobiaceae</taxon>
        <taxon>Methanochimaera</taxon>
    </lineage>
</organism>
<proteinExistence type="predicted"/>
<gene>
    <name evidence="2" type="ORF">F1737_09005</name>
</gene>
<evidence type="ECO:0000313" key="3">
    <source>
        <dbReference type="Proteomes" id="UP001301797"/>
    </source>
</evidence>
<dbReference type="AlphaFoldDB" id="A0AA97FEJ0"/>
<keyword evidence="1" id="KW-0812">Transmembrane</keyword>
<dbReference type="GeneID" id="85230300"/>
<dbReference type="Proteomes" id="UP001301797">
    <property type="component" value="Chromosome"/>
</dbReference>
<sequence>MSNDVIEIGGKLEDWEPAKAESRFSVFKRKLGLKAAVAATAGAGLVASASAETTESINWTSIIEMINGAAGIFPSIGNMVINIAPVLILLGVVGFVLMFFNSILDAVRGAFNIFK</sequence>
<accession>A0AA97FEJ0</accession>
<keyword evidence="1" id="KW-0472">Membrane</keyword>
<evidence type="ECO:0000313" key="2">
    <source>
        <dbReference type="EMBL" id="WOF16818.1"/>
    </source>
</evidence>